<evidence type="ECO:0000313" key="1">
    <source>
        <dbReference type="EMBL" id="MFD1605391.1"/>
    </source>
</evidence>
<comment type="caution">
    <text evidence="1">The sequence shown here is derived from an EMBL/GenBank/DDBJ whole genome shotgun (WGS) entry which is preliminary data.</text>
</comment>
<name>A0ABW4HJ71_9FLAO</name>
<dbReference type="RefSeq" id="WP_379813212.1">
    <property type="nucleotide sequence ID" value="NZ_JBHUDZ010000018.1"/>
</dbReference>
<sequence length="75" mass="8897">MSRENYDNYDQEDLTYHAADHSASDSINSETMEKKILLLTSMKTSHKDTNTRQNIWKEKMRIMTPQILSFKKMLL</sequence>
<keyword evidence="2" id="KW-1185">Reference proteome</keyword>
<protein>
    <submittedName>
        <fullName evidence="1">Uncharacterized protein</fullName>
    </submittedName>
</protein>
<accession>A0ABW4HJ71</accession>
<evidence type="ECO:0000313" key="2">
    <source>
        <dbReference type="Proteomes" id="UP001597138"/>
    </source>
</evidence>
<reference evidence="2" key="1">
    <citation type="journal article" date="2019" name="Int. J. Syst. Evol. Microbiol.">
        <title>The Global Catalogue of Microorganisms (GCM) 10K type strain sequencing project: providing services to taxonomists for standard genome sequencing and annotation.</title>
        <authorList>
            <consortium name="The Broad Institute Genomics Platform"/>
            <consortium name="The Broad Institute Genome Sequencing Center for Infectious Disease"/>
            <person name="Wu L."/>
            <person name="Ma J."/>
        </authorList>
    </citation>
    <scope>NUCLEOTIDE SEQUENCE [LARGE SCALE GENOMIC DNA]</scope>
    <source>
        <strain evidence="2">CCUG 70865</strain>
    </source>
</reference>
<dbReference type="Proteomes" id="UP001597138">
    <property type="component" value="Unassembled WGS sequence"/>
</dbReference>
<proteinExistence type="predicted"/>
<gene>
    <name evidence="1" type="ORF">ACFSC2_21830</name>
</gene>
<dbReference type="EMBL" id="JBHUDZ010000018">
    <property type="protein sequence ID" value="MFD1605391.1"/>
    <property type="molecule type" value="Genomic_DNA"/>
</dbReference>
<organism evidence="1 2">
    <name type="scientific">Flavobacterium artemisiae</name>
    <dbReference type="NCBI Taxonomy" id="2126556"/>
    <lineage>
        <taxon>Bacteria</taxon>
        <taxon>Pseudomonadati</taxon>
        <taxon>Bacteroidota</taxon>
        <taxon>Flavobacteriia</taxon>
        <taxon>Flavobacteriales</taxon>
        <taxon>Flavobacteriaceae</taxon>
        <taxon>Flavobacterium</taxon>
    </lineage>
</organism>